<gene>
    <name evidence="1" type="ORF">ASPGLDRAFT_43115</name>
</gene>
<dbReference type="VEuPathDB" id="FungiDB:ASPGLDRAFT_43115"/>
<dbReference type="Proteomes" id="UP000184300">
    <property type="component" value="Unassembled WGS sequence"/>
</dbReference>
<organism evidence="1 2">
    <name type="scientific">Aspergillus glaucus CBS 516.65</name>
    <dbReference type="NCBI Taxonomy" id="1160497"/>
    <lineage>
        <taxon>Eukaryota</taxon>
        <taxon>Fungi</taxon>
        <taxon>Dikarya</taxon>
        <taxon>Ascomycota</taxon>
        <taxon>Pezizomycotina</taxon>
        <taxon>Eurotiomycetes</taxon>
        <taxon>Eurotiomycetidae</taxon>
        <taxon>Eurotiales</taxon>
        <taxon>Aspergillaceae</taxon>
        <taxon>Aspergillus</taxon>
        <taxon>Aspergillus subgen. Aspergillus</taxon>
    </lineage>
</organism>
<evidence type="ECO:0000313" key="2">
    <source>
        <dbReference type="Proteomes" id="UP000184300"/>
    </source>
</evidence>
<keyword evidence="2" id="KW-1185">Reference proteome</keyword>
<accession>A0A1L9VVT4</accession>
<dbReference type="GeneID" id="34462007"/>
<protein>
    <submittedName>
        <fullName evidence="1">Uncharacterized protein</fullName>
    </submittedName>
</protein>
<dbReference type="EMBL" id="KV878890">
    <property type="protein sequence ID" value="OJJ88022.1"/>
    <property type="molecule type" value="Genomic_DNA"/>
</dbReference>
<proteinExistence type="predicted"/>
<dbReference type="AlphaFoldDB" id="A0A1L9VVT4"/>
<name>A0A1L9VVT4_ASPGL</name>
<evidence type="ECO:0000313" key="1">
    <source>
        <dbReference type="EMBL" id="OJJ88022.1"/>
    </source>
</evidence>
<sequence length="78" mass="8950">MRKEEEEGCAISVDETYIPCFQHVRGIHVTRPSHSAIPSVHSHCTNSLRSGDVCLWRWLTKLYHHSGTIVNCTDRCKE</sequence>
<dbReference type="RefSeq" id="XP_022404705.1">
    <property type="nucleotide sequence ID" value="XM_022545746.1"/>
</dbReference>
<reference evidence="2" key="1">
    <citation type="journal article" date="2017" name="Genome Biol.">
        <title>Comparative genomics reveals high biological diversity and specific adaptations in the industrially and medically important fungal genus Aspergillus.</title>
        <authorList>
            <person name="de Vries R.P."/>
            <person name="Riley R."/>
            <person name="Wiebenga A."/>
            <person name="Aguilar-Osorio G."/>
            <person name="Amillis S."/>
            <person name="Uchima C.A."/>
            <person name="Anderluh G."/>
            <person name="Asadollahi M."/>
            <person name="Askin M."/>
            <person name="Barry K."/>
            <person name="Battaglia E."/>
            <person name="Bayram O."/>
            <person name="Benocci T."/>
            <person name="Braus-Stromeyer S.A."/>
            <person name="Caldana C."/>
            <person name="Canovas D."/>
            <person name="Cerqueira G.C."/>
            <person name="Chen F."/>
            <person name="Chen W."/>
            <person name="Choi C."/>
            <person name="Clum A."/>
            <person name="Dos Santos R.A."/>
            <person name="Damasio A.R."/>
            <person name="Diallinas G."/>
            <person name="Emri T."/>
            <person name="Fekete E."/>
            <person name="Flipphi M."/>
            <person name="Freyberg S."/>
            <person name="Gallo A."/>
            <person name="Gournas C."/>
            <person name="Habgood R."/>
            <person name="Hainaut M."/>
            <person name="Harispe M.L."/>
            <person name="Henrissat B."/>
            <person name="Hilden K.S."/>
            <person name="Hope R."/>
            <person name="Hossain A."/>
            <person name="Karabika E."/>
            <person name="Karaffa L."/>
            <person name="Karanyi Z."/>
            <person name="Krasevec N."/>
            <person name="Kuo A."/>
            <person name="Kusch H."/>
            <person name="LaButti K."/>
            <person name="Lagendijk E.L."/>
            <person name="Lapidus A."/>
            <person name="Levasseur A."/>
            <person name="Lindquist E."/>
            <person name="Lipzen A."/>
            <person name="Logrieco A.F."/>
            <person name="MacCabe A."/>
            <person name="Maekelae M.R."/>
            <person name="Malavazi I."/>
            <person name="Melin P."/>
            <person name="Meyer V."/>
            <person name="Mielnichuk N."/>
            <person name="Miskei M."/>
            <person name="Molnar A.P."/>
            <person name="Mule G."/>
            <person name="Ngan C.Y."/>
            <person name="Orejas M."/>
            <person name="Orosz E."/>
            <person name="Ouedraogo J.P."/>
            <person name="Overkamp K.M."/>
            <person name="Park H.-S."/>
            <person name="Perrone G."/>
            <person name="Piumi F."/>
            <person name="Punt P.J."/>
            <person name="Ram A.F."/>
            <person name="Ramon A."/>
            <person name="Rauscher S."/>
            <person name="Record E."/>
            <person name="Riano-Pachon D.M."/>
            <person name="Robert V."/>
            <person name="Roehrig J."/>
            <person name="Ruller R."/>
            <person name="Salamov A."/>
            <person name="Salih N.S."/>
            <person name="Samson R.A."/>
            <person name="Sandor E."/>
            <person name="Sanguinetti M."/>
            <person name="Schuetze T."/>
            <person name="Sepcic K."/>
            <person name="Shelest E."/>
            <person name="Sherlock G."/>
            <person name="Sophianopoulou V."/>
            <person name="Squina F.M."/>
            <person name="Sun H."/>
            <person name="Susca A."/>
            <person name="Todd R.B."/>
            <person name="Tsang A."/>
            <person name="Unkles S.E."/>
            <person name="van de Wiele N."/>
            <person name="van Rossen-Uffink D."/>
            <person name="Oliveira J.V."/>
            <person name="Vesth T.C."/>
            <person name="Visser J."/>
            <person name="Yu J.-H."/>
            <person name="Zhou M."/>
            <person name="Andersen M.R."/>
            <person name="Archer D.B."/>
            <person name="Baker S.E."/>
            <person name="Benoit I."/>
            <person name="Brakhage A.A."/>
            <person name="Braus G.H."/>
            <person name="Fischer R."/>
            <person name="Frisvad J.C."/>
            <person name="Goldman G.H."/>
            <person name="Houbraken J."/>
            <person name="Oakley B."/>
            <person name="Pocsi I."/>
            <person name="Scazzocchio C."/>
            <person name="Seiboth B."/>
            <person name="vanKuyk P.A."/>
            <person name="Wortman J."/>
            <person name="Dyer P.S."/>
            <person name="Grigoriev I.V."/>
        </authorList>
    </citation>
    <scope>NUCLEOTIDE SEQUENCE [LARGE SCALE GENOMIC DNA]</scope>
    <source>
        <strain evidence="2">CBS 516.65</strain>
    </source>
</reference>